<proteinExistence type="predicted"/>
<keyword evidence="2" id="KW-1185">Reference proteome</keyword>
<dbReference type="Proteomes" id="UP000095085">
    <property type="component" value="Unassembled WGS sequence"/>
</dbReference>
<sequence length="81" mass="8745">MSPWRGSVLARLVGVFQRIFFVPQGSHCHCSLQSIFHLHSPLSINIPVQASENLLLQTFASLGAPQLSVLLALPEGVIIVG</sequence>
<dbReference type="RefSeq" id="XP_020073846.1">
    <property type="nucleotide sequence ID" value="XM_020223156.1"/>
</dbReference>
<dbReference type="EMBL" id="KV454546">
    <property type="protein sequence ID" value="ODV64779.1"/>
    <property type="molecule type" value="Genomic_DNA"/>
</dbReference>
<dbReference type="GeneID" id="30997705"/>
<accession>A0A1E4RBX6</accession>
<evidence type="ECO:0000313" key="1">
    <source>
        <dbReference type="EMBL" id="ODV64779.1"/>
    </source>
</evidence>
<organism evidence="1 2">
    <name type="scientific">Hyphopichia burtonii NRRL Y-1933</name>
    <dbReference type="NCBI Taxonomy" id="984485"/>
    <lineage>
        <taxon>Eukaryota</taxon>
        <taxon>Fungi</taxon>
        <taxon>Dikarya</taxon>
        <taxon>Ascomycota</taxon>
        <taxon>Saccharomycotina</taxon>
        <taxon>Pichiomycetes</taxon>
        <taxon>Debaryomycetaceae</taxon>
        <taxon>Hyphopichia</taxon>
    </lineage>
</organism>
<evidence type="ECO:0000313" key="2">
    <source>
        <dbReference type="Proteomes" id="UP000095085"/>
    </source>
</evidence>
<gene>
    <name evidence="1" type="ORF">HYPBUDRAFT_232898</name>
</gene>
<protein>
    <submittedName>
        <fullName evidence="1">Uncharacterized protein</fullName>
    </submittedName>
</protein>
<reference evidence="2" key="1">
    <citation type="submission" date="2016-05" db="EMBL/GenBank/DDBJ databases">
        <title>Comparative genomics of biotechnologically important yeasts.</title>
        <authorList>
            <consortium name="DOE Joint Genome Institute"/>
            <person name="Riley R."/>
            <person name="Haridas S."/>
            <person name="Wolfe K.H."/>
            <person name="Lopes M.R."/>
            <person name="Hittinger C.T."/>
            <person name="Goker M."/>
            <person name="Salamov A."/>
            <person name="Wisecaver J."/>
            <person name="Long T.M."/>
            <person name="Aerts A.L."/>
            <person name="Barry K."/>
            <person name="Choi C."/>
            <person name="Clum A."/>
            <person name="Coughlan A.Y."/>
            <person name="Deshpande S."/>
            <person name="Douglass A.P."/>
            <person name="Hanson S.J."/>
            <person name="Klenk H.-P."/>
            <person name="Labutti K."/>
            <person name="Lapidus A."/>
            <person name="Lindquist E."/>
            <person name="Lipzen A."/>
            <person name="Meier-Kolthoff J.P."/>
            <person name="Ohm R.A."/>
            <person name="Otillar R.P."/>
            <person name="Pangilinan J."/>
            <person name="Peng Y."/>
            <person name="Rokas A."/>
            <person name="Rosa C.A."/>
            <person name="Scheuner C."/>
            <person name="Sibirny A.A."/>
            <person name="Slot J.C."/>
            <person name="Stielow J.B."/>
            <person name="Sun H."/>
            <person name="Kurtzman C.P."/>
            <person name="Blackwell M."/>
            <person name="Grigoriev I.V."/>
            <person name="Jeffries T.W."/>
        </authorList>
    </citation>
    <scope>NUCLEOTIDE SEQUENCE [LARGE SCALE GENOMIC DNA]</scope>
    <source>
        <strain evidence="2">NRRL Y-1933</strain>
    </source>
</reference>
<name>A0A1E4RBX6_9ASCO</name>
<dbReference type="AlphaFoldDB" id="A0A1E4RBX6"/>